<evidence type="ECO:0000256" key="2">
    <source>
        <dbReference type="PROSITE-ProRule" id="PRU00339"/>
    </source>
</evidence>
<dbReference type="GO" id="GO:0043093">
    <property type="term" value="P:FtsZ-dependent cytokinesis"/>
    <property type="evidence" value="ECO:0007669"/>
    <property type="project" value="UniProtKB-UniRule"/>
</dbReference>
<dbReference type="Pfam" id="PF13174">
    <property type="entry name" value="TPR_6"/>
    <property type="match status" value="1"/>
</dbReference>
<feature type="repeat" description="TPR" evidence="2">
    <location>
        <begin position="278"/>
        <end position="311"/>
    </location>
</feature>
<protein>
    <recommendedName>
        <fullName evidence="1">Cell division coordinator CpoB</fullName>
    </recommendedName>
</protein>
<dbReference type="InterPro" id="IPR014162">
    <property type="entry name" value="CpoB_C"/>
</dbReference>
<feature type="compositionally biased region" description="Polar residues" evidence="3">
    <location>
        <begin position="158"/>
        <end position="179"/>
    </location>
</feature>
<dbReference type="EMBL" id="OBEL01000006">
    <property type="protein sequence ID" value="SNZ21097.1"/>
    <property type="molecule type" value="Genomic_DNA"/>
</dbReference>
<feature type="compositionally biased region" description="Basic residues" evidence="3">
    <location>
        <begin position="141"/>
        <end position="152"/>
    </location>
</feature>
<keyword evidence="2" id="KW-0802">TPR repeat</keyword>
<dbReference type="RefSeq" id="WP_097155454.1">
    <property type="nucleotide sequence ID" value="NZ_OBEL01000006.1"/>
</dbReference>
<keyword evidence="1" id="KW-0132">Cell division</keyword>
<dbReference type="Gene3D" id="1.25.40.10">
    <property type="entry name" value="Tetratricopeptide repeat domain"/>
    <property type="match status" value="1"/>
</dbReference>
<dbReference type="NCBIfam" id="TIGR02795">
    <property type="entry name" value="tol_pal_ybgF"/>
    <property type="match status" value="1"/>
</dbReference>
<feature type="coiled-coil region" evidence="1">
    <location>
        <begin position="87"/>
        <end position="128"/>
    </location>
</feature>
<dbReference type="Pfam" id="PF13432">
    <property type="entry name" value="TPR_16"/>
    <property type="match status" value="1"/>
</dbReference>
<organism evidence="4 5">
    <name type="scientific">Cohaesibacter gelatinilyticus</name>
    <dbReference type="NCBI Taxonomy" id="372072"/>
    <lineage>
        <taxon>Bacteria</taxon>
        <taxon>Pseudomonadati</taxon>
        <taxon>Pseudomonadota</taxon>
        <taxon>Alphaproteobacteria</taxon>
        <taxon>Hyphomicrobiales</taxon>
        <taxon>Cohaesibacteraceae</taxon>
    </lineage>
</organism>
<dbReference type="SUPFAM" id="SSF48452">
    <property type="entry name" value="TPR-like"/>
    <property type="match status" value="1"/>
</dbReference>
<dbReference type="InterPro" id="IPR034706">
    <property type="entry name" value="CpoB"/>
</dbReference>
<keyword evidence="1" id="KW-0131">Cell cycle</keyword>
<feature type="region of interest" description="Disordered" evidence="3">
    <location>
        <begin position="133"/>
        <end position="179"/>
    </location>
</feature>
<dbReference type="GO" id="GO:0030288">
    <property type="term" value="C:outer membrane-bounded periplasmic space"/>
    <property type="evidence" value="ECO:0007669"/>
    <property type="project" value="UniProtKB-UniRule"/>
</dbReference>
<comment type="subcellular location">
    <subcellularLocation>
        <location evidence="1">Periplasm</location>
    </subcellularLocation>
</comment>
<dbReference type="AlphaFoldDB" id="A0A285PIM1"/>
<name>A0A285PIM1_9HYPH</name>
<keyword evidence="1" id="KW-0574">Periplasm</keyword>
<dbReference type="Proteomes" id="UP000219439">
    <property type="component" value="Unassembled WGS sequence"/>
</dbReference>
<dbReference type="OrthoDB" id="7185608at2"/>
<reference evidence="4 5" key="1">
    <citation type="submission" date="2017-09" db="EMBL/GenBank/DDBJ databases">
        <authorList>
            <person name="Ehlers B."/>
            <person name="Leendertz F.H."/>
        </authorList>
    </citation>
    <scope>NUCLEOTIDE SEQUENCE [LARGE SCALE GENOMIC DNA]</scope>
    <source>
        <strain evidence="4 5">DSM 18289</strain>
    </source>
</reference>
<accession>A0A285PIM1</accession>
<evidence type="ECO:0000313" key="4">
    <source>
        <dbReference type="EMBL" id="SNZ21097.1"/>
    </source>
</evidence>
<evidence type="ECO:0000313" key="5">
    <source>
        <dbReference type="Proteomes" id="UP000219439"/>
    </source>
</evidence>
<dbReference type="InterPro" id="IPR011990">
    <property type="entry name" value="TPR-like_helical_dom_sf"/>
</dbReference>
<comment type="similarity">
    <text evidence="1">Belongs to the CpoB family.</text>
</comment>
<comment type="function">
    <text evidence="1">Mediates coordination of peptidoglycan synthesis and outer membrane constriction during cell division.</text>
</comment>
<keyword evidence="5" id="KW-1185">Reference proteome</keyword>
<evidence type="ECO:0000256" key="3">
    <source>
        <dbReference type="SAM" id="MobiDB-lite"/>
    </source>
</evidence>
<keyword evidence="1" id="KW-0732">Signal</keyword>
<keyword evidence="1" id="KW-0175">Coiled coil</keyword>
<dbReference type="InterPro" id="IPR019734">
    <property type="entry name" value="TPR_rpt"/>
</dbReference>
<evidence type="ECO:0000256" key="1">
    <source>
        <dbReference type="HAMAP-Rule" id="MF_02066"/>
    </source>
</evidence>
<proteinExistence type="inferred from homology"/>
<dbReference type="HAMAP" id="MF_02066">
    <property type="entry name" value="CpoB"/>
    <property type="match status" value="1"/>
</dbReference>
<gene>
    <name evidence="1" type="primary">cpoB</name>
    <name evidence="4" type="ORF">SAMN06265368_4213</name>
</gene>
<sequence length="365" mass="39506">MASAFLNLISVMGILMIRTLATATAFLLVGASLAGAVNPTNWSELEQRVSTMETQMQRAPIPPLPIPSGPSASTAPSQQRIVVAQSAANLAVRVDRLENQLRIYNGQIEELNFRIRQMQEQLRRFQEDSEFRFQDLERGGSKKRRKQSRAKPKQQAPSQNFEQLGTPPQTLGSLNGAQPNFGSAANQAIGGAGGSGPVDLSSMLNGGAAVPGATFPGANPINPGLGNVAPSNQVASLTGDPVTDYDQAYGLVLQGQYGQAEGAFRQFIASYGTHQLVANAHYWIGESQFQRRDYRGAIETFLNAYSTYPQAQKAPDMLLKTGMSLRQIKEREAACATYEELLAKYPNASAGVRQKVRSEIKNAKC</sequence>
<dbReference type="PROSITE" id="PS50005">
    <property type="entry name" value="TPR"/>
    <property type="match status" value="1"/>
</dbReference>